<dbReference type="STRING" id="1798183.GA0061080_10794"/>
<dbReference type="RefSeq" id="WP_091126014.1">
    <property type="nucleotide sequence ID" value="NZ_FMBA01000079.1"/>
</dbReference>
<accession>A0A1C4DJL8</accession>
<gene>
    <name evidence="1" type="ORF">GA0061080_10794</name>
</gene>
<dbReference type="PROSITE" id="PS51257">
    <property type="entry name" value="PROKAR_LIPOPROTEIN"/>
    <property type="match status" value="1"/>
</dbReference>
<dbReference type="OrthoDB" id="9879287at2"/>
<keyword evidence="2" id="KW-1185">Reference proteome</keyword>
<reference evidence="2" key="1">
    <citation type="submission" date="2016-08" db="EMBL/GenBank/DDBJ databases">
        <authorList>
            <person name="Varghese N."/>
            <person name="Submissions Spin"/>
        </authorList>
    </citation>
    <scope>NUCLEOTIDE SEQUENCE [LARGE SCALE GENOMIC DNA]</scope>
    <source>
        <strain evidence="2">R-53144</strain>
    </source>
</reference>
<evidence type="ECO:0008006" key="3">
    <source>
        <dbReference type="Google" id="ProtNLM"/>
    </source>
</evidence>
<dbReference type="EMBL" id="FMBA01000079">
    <property type="protein sequence ID" value="SCC31579.1"/>
    <property type="molecule type" value="Genomic_DNA"/>
</dbReference>
<name>A0A1C4DJL8_9GAMM</name>
<evidence type="ECO:0000313" key="1">
    <source>
        <dbReference type="EMBL" id="SCC31579.1"/>
    </source>
</evidence>
<protein>
    <recommendedName>
        <fullName evidence="3">Lipoprotein</fullName>
    </recommendedName>
</protein>
<dbReference type="Proteomes" id="UP000199698">
    <property type="component" value="Unassembled WGS sequence"/>
</dbReference>
<proteinExistence type="predicted"/>
<dbReference type="AlphaFoldDB" id="A0A1C4DJL8"/>
<organism evidence="1 2">
    <name type="scientific">Gilliamella intestini</name>
    <dbReference type="NCBI Taxonomy" id="1798183"/>
    <lineage>
        <taxon>Bacteria</taxon>
        <taxon>Pseudomonadati</taxon>
        <taxon>Pseudomonadota</taxon>
        <taxon>Gammaproteobacteria</taxon>
        <taxon>Orbales</taxon>
        <taxon>Orbaceae</taxon>
        <taxon>Gilliamella</taxon>
    </lineage>
</organism>
<sequence>MSVLIKNKGIFFILIIILIFSCQGQVKNVYSKQKIQDESEAHSIKNNIFHIQFDNAGEFHKNLVSEQPYDHFIIQIEQGNIKFKENYKLLISNYGDRNDLTFTLTKVSKKEYTLEIIQETRHLTVDKFIFEKDKNNLLELISMEQIQSGNTIQICKYSMSRKKGNEINLIINSINDPTCFNVKNKSY</sequence>
<evidence type="ECO:0000313" key="2">
    <source>
        <dbReference type="Proteomes" id="UP000199698"/>
    </source>
</evidence>